<evidence type="ECO:0000256" key="5">
    <source>
        <dbReference type="ARBA" id="ARBA00022840"/>
    </source>
</evidence>
<dbReference type="Gene3D" id="3.30.450.20">
    <property type="entry name" value="PAS domain"/>
    <property type="match status" value="1"/>
</dbReference>
<dbReference type="PROSITE" id="PS50109">
    <property type="entry name" value="HIS_KIN"/>
    <property type="match status" value="1"/>
</dbReference>
<dbReference type="InterPro" id="IPR036097">
    <property type="entry name" value="HisK_dim/P_sf"/>
</dbReference>
<evidence type="ECO:0000256" key="2">
    <source>
        <dbReference type="ARBA" id="ARBA00022679"/>
    </source>
</evidence>
<sequence length="229" mass="24795">DGSPALLSTTLASGHPCSDVEREVATAHGDVVRLSSSVAPIHGSRGELVGAVEIFSDLTEFRQLQERLERADKLAAIGQVTAQVAHEIRNPLNGIEGFAALLARDLDPGTKSGQFAQKIVVGARNLNKIVSNMLLFCQPRTLRLRSTSARAVVEEALAFIQEERRHLGREPLDIERAYEPDADLLEADPDQLRQALMNLLLNAEQAMGHRGTLHLAVRKATEDGGRGTG</sequence>
<evidence type="ECO:0000259" key="7">
    <source>
        <dbReference type="PROSITE" id="PS50109"/>
    </source>
</evidence>
<dbReference type="InterPro" id="IPR035965">
    <property type="entry name" value="PAS-like_dom_sf"/>
</dbReference>
<dbReference type="Pfam" id="PF00512">
    <property type="entry name" value="HisKA"/>
    <property type="match status" value="1"/>
</dbReference>
<keyword evidence="2" id="KW-0808">Transferase</keyword>
<keyword evidence="3" id="KW-0547">Nucleotide-binding</keyword>
<gene>
    <name evidence="9" type="ORF">S01H1_78619</name>
</gene>
<dbReference type="AlphaFoldDB" id="X0XUM4"/>
<organism evidence="9">
    <name type="scientific">marine sediment metagenome</name>
    <dbReference type="NCBI Taxonomy" id="412755"/>
    <lineage>
        <taxon>unclassified sequences</taxon>
        <taxon>metagenomes</taxon>
        <taxon>ecological metagenomes</taxon>
    </lineage>
</organism>
<dbReference type="Gene3D" id="3.30.565.10">
    <property type="entry name" value="Histidine kinase-like ATPase, C-terminal domain"/>
    <property type="match status" value="1"/>
</dbReference>
<dbReference type="InterPro" id="IPR036890">
    <property type="entry name" value="HATPase_C_sf"/>
</dbReference>
<comment type="caution">
    <text evidence="9">The sequence shown here is derived from an EMBL/GenBank/DDBJ whole genome shotgun (WGS) entry which is preliminary data.</text>
</comment>
<evidence type="ECO:0008006" key="10">
    <source>
        <dbReference type="Google" id="ProtNLM"/>
    </source>
</evidence>
<dbReference type="PANTHER" id="PTHR43065">
    <property type="entry name" value="SENSOR HISTIDINE KINASE"/>
    <property type="match status" value="1"/>
</dbReference>
<name>X0XUM4_9ZZZZ</name>
<feature type="domain" description="Histidine kinase" evidence="7">
    <location>
        <begin position="83"/>
        <end position="229"/>
    </location>
</feature>
<dbReference type="SUPFAM" id="SSF55874">
    <property type="entry name" value="ATPase domain of HSP90 chaperone/DNA topoisomerase II/histidine kinase"/>
    <property type="match status" value="1"/>
</dbReference>
<dbReference type="GO" id="GO:0005524">
    <property type="term" value="F:ATP binding"/>
    <property type="evidence" value="ECO:0007669"/>
    <property type="project" value="UniProtKB-KW"/>
</dbReference>
<dbReference type="EMBL" id="BARS01052923">
    <property type="protein sequence ID" value="GAG47030.1"/>
    <property type="molecule type" value="Genomic_DNA"/>
</dbReference>
<evidence type="ECO:0000259" key="8">
    <source>
        <dbReference type="PROSITE" id="PS50113"/>
    </source>
</evidence>
<feature type="non-terminal residue" evidence="9">
    <location>
        <position position="229"/>
    </location>
</feature>
<evidence type="ECO:0000256" key="3">
    <source>
        <dbReference type="ARBA" id="ARBA00022741"/>
    </source>
</evidence>
<evidence type="ECO:0000313" key="9">
    <source>
        <dbReference type="EMBL" id="GAG47030.1"/>
    </source>
</evidence>
<keyword evidence="6" id="KW-0902">Two-component regulatory system</keyword>
<evidence type="ECO:0000256" key="6">
    <source>
        <dbReference type="ARBA" id="ARBA00023012"/>
    </source>
</evidence>
<evidence type="ECO:0000256" key="1">
    <source>
        <dbReference type="ARBA" id="ARBA00022553"/>
    </source>
</evidence>
<keyword evidence="5" id="KW-0067">ATP-binding</keyword>
<feature type="domain" description="PAC" evidence="8">
    <location>
        <begin position="18"/>
        <end position="70"/>
    </location>
</feature>
<dbReference type="PROSITE" id="PS50113">
    <property type="entry name" value="PAC"/>
    <property type="match status" value="1"/>
</dbReference>
<keyword evidence="4" id="KW-0418">Kinase</keyword>
<dbReference type="SUPFAM" id="SSF55785">
    <property type="entry name" value="PYP-like sensor domain (PAS domain)"/>
    <property type="match status" value="1"/>
</dbReference>
<dbReference type="SMART" id="SM00388">
    <property type="entry name" value="HisKA"/>
    <property type="match status" value="1"/>
</dbReference>
<dbReference type="CDD" id="cd00082">
    <property type="entry name" value="HisKA"/>
    <property type="match status" value="1"/>
</dbReference>
<dbReference type="InterPro" id="IPR005467">
    <property type="entry name" value="His_kinase_dom"/>
</dbReference>
<reference evidence="9" key="1">
    <citation type="journal article" date="2014" name="Front. Microbiol.">
        <title>High frequency of phylogenetically diverse reductive dehalogenase-homologous genes in deep subseafloor sedimentary metagenomes.</title>
        <authorList>
            <person name="Kawai M."/>
            <person name="Futagami T."/>
            <person name="Toyoda A."/>
            <person name="Takaki Y."/>
            <person name="Nishi S."/>
            <person name="Hori S."/>
            <person name="Arai W."/>
            <person name="Tsubouchi T."/>
            <person name="Morono Y."/>
            <person name="Uchiyama I."/>
            <person name="Ito T."/>
            <person name="Fujiyama A."/>
            <person name="Inagaki F."/>
            <person name="Takami H."/>
        </authorList>
    </citation>
    <scope>NUCLEOTIDE SEQUENCE</scope>
    <source>
        <strain evidence="9">Expedition CK06-06</strain>
    </source>
</reference>
<dbReference type="InterPro" id="IPR000700">
    <property type="entry name" value="PAS-assoc_C"/>
</dbReference>
<dbReference type="GO" id="GO:0000155">
    <property type="term" value="F:phosphorelay sensor kinase activity"/>
    <property type="evidence" value="ECO:0007669"/>
    <property type="project" value="InterPro"/>
</dbReference>
<accession>X0XUM4</accession>
<proteinExistence type="predicted"/>
<dbReference type="Gene3D" id="1.10.287.130">
    <property type="match status" value="1"/>
</dbReference>
<evidence type="ECO:0000256" key="4">
    <source>
        <dbReference type="ARBA" id="ARBA00022777"/>
    </source>
</evidence>
<dbReference type="PANTHER" id="PTHR43065:SF10">
    <property type="entry name" value="PEROXIDE STRESS-ACTIVATED HISTIDINE KINASE MAK3"/>
    <property type="match status" value="1"/>
</dbReference>
<protein>
    <recommendedName>
        <fullName evidence="10">Histidine kinase domain-containing protein</fullName>
    </recommendedName>
</protein>
<keyword evidence="1" id="KW-0597">Phosphoprotein</keyword>
<feature type="non-terminal residue" evidence="9">
    <location>
        <position position="1"/>
    </location>
</feature>
<dbReference type="InterPro" id="IPR003661">
    <property type="entry name" value="HisK_dim/P_dom"/>
</dbReference>
<dbReference type="SUPFAM" id="SSF47384">
    <property type="entry name" value="Homodimeric domain of signal transducing histidine kinase"/>
    <property type="match status" value="1"/>
</dbReference>